<dbReference type="AlphaFoldDB" id="A0AAD1HIX3"/>
<gene>
    <name evidence="12" type="ORF">MMOR_59970</name>
</gene>
<evidence type="ECO:0000256" key="8">
    <source>
        <dbReference type="ARBA" id="ARBA00023136"/>
    </source>
</evidence>
<keyword evidence="3" id="KW-1003">Cell membrane</keyword>
<name>A0AAD1HIX3_9MYCO</name>
<dbReference type="GO" id="GO:0004713">
    <property type="term" value="F:protein tyrosine kinase activity"/>
    <property type="evidence" value="ECO:0007669"/>
    <property type="project" value="TreeGrafter"/>
</dbReference>
<evidence type="ECO:0000256" key="5">
    <source>
        <dbReference type="ARBA" id="ARBA00022741"/>
    </source>
</evidence>
<evidence type="ECO:0000313" key="12">
    <source>
        <dbReference type="EMBL" id="BBX05061.1"/>
    </source>
</evidence>
<dbReference type="Pfam" id="PF01656">
    <property type="entry name" value="CbiA"/>
    <property type="match status" value="1"/>
</dbReference>
<dbReference type="Pfam" id="PF02706">
    <property type="entry name" value="Wzz"/>
    <property type="match status" value="1"/>
</dbReference>
<keyword evidence="13" id="KW-1185">Reference proteome</keyword>
<proteinExistence type="inferred from homology"/>
<dbReference type="Proteomes" id="UP000466681">
    <property type="component" value="Chromosome"/>
</dbReference>
<sequence length="451" mass="47808">MDLRSYCRLLVRRWRILLLVCLVVGAGLVGAGFLIPTTYTAHARMVFVPKLSPYASLPARQVAETYLADRMTTYAQVVTTNQVLQPVIDSLDLGVTVPELIEQIEVTIPSNTLVIDLAVKAPTAADAASIANRITNEMSWAIADLEGAPSVAESPVQVAVLQPADIPAHRSSPNMLLNLAVAVGVALIAGVFAAVLADNFDTRIRRRSDVTASGVPYLGGVPTARNVKARGLLPFTEQPPELRAILHRIAFDVLCSVEDSPNLIFTSPRTGAGKTLLAANVAGALAAAGKRVAFIDADVRKTRLSALVGMTQTRGVADFAVARMRLDQSLLQDNWGGFTVIPCGGNGIDVGEILAGGEFAELVRYLADHFDVVIVDAPPIASFGDAARFTKHISNVVIVAAAGSTPRAELLRVTGSLRRARANVLGVVLSEARADEEPAPADENGEETSDR</sequence>
<dbReference type="PANTHER" id="PTHR32309">
    <property type="entry name" value="TYROSINE-PROTEIN KINASE"/>
    <property type="match status" value="1"/>
</dbReference>
<dbReference type="GO" id="GO:0005886">
    <property type="term" value="C:plasma membrane"/>
    <property type="evidence" value="ECO:0007669"/>
    <property type="project" value="UniProtKB-SubCell"/>
</dbReference>
<dbReference type="CDD" id="cd05387">
    <property type="entry name" value="BY-kinase"/>
    <property type="match status" value="1"/>
</dbReference>
<dbReference type="EMBL" id="AP022560">
    <property type="protein sequence ID" value="BBX05061.1"/>
    <property type="molecule type" value="Genomic_DNA"/>
</dbReference>
<dbReference type="RefSeq" id="WP_083156839.1">
    <property type="nucleotide sequence ID" value="NZ_AP022560.1"/>
</dbReference>
<evidence type="ECO:0000256" key="7">
    <source>
        <dbReference type="ARBA" id="ARBA00022989"/>
    </source>
</evidence>
<evidence type="ECO:0000256" key="4">
    <source>
        <dbReference type="ARBA" id="ARBA00022692"/>
    </source>
</evidence>
<feature type="domain" description="Polysaccharide chain length determinant N-terminal" evidence="11">
    <location>
        <begin position="1"/>
        <end position="91"/>
    </location>
</feature>
<keyword evidence="7 9" id="KW-1133">Transmembrane helix</keyword>
<evidence type="ECO:0000313" key="13">
    <source>
        <dbReference type="Proteomes" id="UP000466681"/>
    </source>
</evidence>
<dbReference type="InterPro" id="IPR027417">
    <property type="entry name" value="P-loop_NTPase"/>
</dbReference>
<dbReference type="SUPFAM" id="SSF52540">
    <property type="entry name" value="P-loop containing nucleoside triphosphate hydrolases"/>
    <property type="match status" value="1"/>
</dbReference>
<dbReference type="InterPro" id="IPR005702">
    <property type="entry name" value="Wzc-like_C"/>
</dbReference>
<dbReference type="InterPro" id="IPR050445">
    <property type="entry name" value="Bact_polysacc_biosynth/exp"/>
</dbReference>
<evidence type="ECO:0000256" key="1">
    <source>
        <dbReference type="ARBA" id="ARBA00004651"/>
    </source>
</evidence>
<evidence type="ECO:0000256" key="3">
    <source>
        <dbReference type="ARBA" id="ARBA00022475"/>
    </source>
</evidence>
<feature type="transmembrane region" description="Helical" evidence="9">
    <location>
        <begin position="175"/>
        <end position="197"/>
    </location>
</feature>
<dbReference type="InterPro" id="IPR002586">
    <property type="entry name" value="CobQ/CobB/MinD/ParA_Nub-bd_dom"/>
</dbReference>
<dbReference type="KEGG" id="mmor:MMOR_59970"/>
<dbReference type="InterPro" id="IPR003856">
    <property type="entry name" value="LPS_length_determ_N"/>
</dbReference>
<dbReference type="PANTHER" id="PTHR32309:SF13">
    <property type="entry name" value="FERRIC ENTEROBACTIN TRANSPORT PROTEIN FEPE"/>
    <property type="match status" value="1"/>
</dbReference>
<comment type="subcellular location">
    <subcellularLocation>
        <location evidence="1">Cell membrane</location>
        <topology evidence="1">Multi-pass membrane protein</topology>
    </subcellularLocation>
</comment>
<comment type="similarity">
    <text evidence="2">Belongs to the CpsC/CapA family.</text>
</comment>
<keyword evidence="8 9" id="KW-0472">Membrane</keyword>
<protein>
    <submittedName>
        <fullName evidence="12">Chromosome partitioning protein</fullName>
    </submittedName>
</protein>
<dbReference type="NCBIfam" id="TIGR01007">
    <property type="entry name" value="eps_fam"/>
    <property type="match status" value="1"/>
</dbReference>
<dbReference type="GO" id="GO:0005524">
    <property type="term" value="F:ATP binding"/>
    <property type="evidence" value="ECO:0007669"/>
    <property type="project" value="UniProtKB-KW"/>
</dbReference>
<keyword evidence="4 9" id="KW-0812">Transmembrane</keyword>
<dbReference type="Gene3D" id="3.40.50.300">
    <property type="entry name" value="P-loop containing nucleotide triphosphate hydrolases"/>
    <property type="match status" value="1"/>
</dbReference>
<keyword evidence="5" id="KW-0547">Nucleotide-binding</keyword>
<feature type="domain" description="CobQ/CobB/MinD/ParA nucleotide binding" evidence="10">
    <location>
        <begin position="264"/>
        <end position="435"/>
    </location>
</feature>
<evidence type="ECO:0000256" key="2">
    <source>
        <dbReference type="ARBA" id="ARBA00006683"/>
    </source>
</evidence>
<accession>A0AAD1HIX3</accession>
<evidence type="ECO:0000259" key="10">
    <source>
        <dbReference type="Pfam" id="PF01656"/>
    </source>
</evidence>
<reference evidence="12 13" key="1">
    <citation type="journal article" date="2019" name="Emerg. Microbes Infect.">
        <title>Comprehensive subspecies identification of 175 nontuberculous mycobacteria species based on 7547 genomic profiles.</title>
        <authorList>
            <person name="Matsumoto Y."/>
            <person name="Kinjo T."/>
            <person name="Motooka D."/>
            <person name="Nabeya D."/>
            <person name="Jung N."/>
            <person name="Uechi K."/>
            <person name="Horii T."/>
            <person name="Iida T."/>
            <person name="Fujita J."/>
            <person name="Nakamura S."/>
        </authorList>
    </citation>
    <scope>NUCLEOTIDE SEQUENCE [LARGE SCALE GENOMIC DNA]</scope>
    <source>
        <strain evidence="12 13">JCM 6375</strain>
    </source>
</reference>
<evidence type="ECO:0000256" key="6">
    <source>
        <dbReference type="ARBA" id="ARBA00022840"/>
    </source>
</evidence>
<evidence type="ECO:0000256" key="9">
    <source>
        <dbReference type="SAM" id="Phobius"/>
    </source>
</evidence>
<keyword evidence="6" id="KW-0067">ATP-binding</keyword>
<organism evidence="12 13">
    <name type="scientific">Mycolicibacterium moriokaense</name>
    <dbReference type="NCBI Taxonomy" id="39691"/>
    <lineage>
        <taxon>Bacteria</taxon>
        <taxon>Bacillati</taxon>
        <taxon>Actinomycetota</taxon>
        <taxon>Actinomycetes</taxon>
        <taxon>Mycobacteriales</taxon>
        <taxon>Mycobacteriaceae</taxon>
        <taxon>Mycolicibacterium</taxon>
    </lineage>
</organism>
<evidence type="ECO:0000259" key="11">
    <source>
        <dbReference type="Pfam" id="PF02706"/>
    </source>
</evidence>